<dbReference type="AlphaFoldDB" id="A0ABD3HDA4"/>
<evidence type="ECO:0000313" key="1">
    <source>
        <dbReference type="EMBL" id="KAL3688001.1"/>
    </source>
</evidence>
<gene>
    <name evidence="1" type="ORF">R1sor_014310</name>
</gene>
<proteinExistence type="predicted"/>
<name>A0ABD3HDA4_9MARC</name>
<protein>
    <submittedName>
        <fullName evidence="1">Uncharacterized protein</fullName>
    </submittedName>
</protein>
<comment type="caution">
    <text evidence="1">The sequence shown here is derived from an EMBL/GenBank/DDBJ whole genome shotgun (WGS) entry which is preliminary data.</text>
</comment>
<reference evidence="1 2" key="1">
    <citation type="submission" date="2024-09" db="EMBL/GenBank/DDBJ databases">
        <title>Chromosome-scale assembly of Riccia sorocarpa.</title>
        <authorList>
            <person name="Paukszto L."/>
        </authorList>
    </citation>
    <scope>NUCLEOTIDE SEQUENCE [LARGE SCALE GENOMIC DNA]</scope>
    <source>
        <strain evidence="1">LP-2024</strain>
        <tissue evidence="1">Aerial parts of the thallus</tissue>
    </source>
</reference>
<dbReference type="EMBL" id="JBJQOH010000004">
    <property type="protein sequence ID" value="KAL3688001.1"/>
    <property type="molecule type" value="Genomic_DNA"/>
</dbReference>
<accession>A0ABD3HDA4</accession>
<sequence length="330" mass="37331">MPRSYKGWPWSRITRPTFWYVLGDVACTATSPVAPNFFSCLHLGERHIIGRWSYPSDASVHQIRSWIGTAVLLDAARVGSRAHRPCLWWTNLLPREVLSHAYEGVTRLAYLIVDNILDVGRRSQEVRFVDQSPMAVVNIVGQPRAALPTFVSYRASHAFRSGGPGLVWDDLSQKMEEPNADERERAMGLMTRTTTVPTISEMTRRQVLGQAMDLNCLTWIVSLGLAEQRRLRTTGITTLPLGNPLPTRTMKDLGMLKGPGIRIELTFDSPILRHPYRYSDMERALIQRRSQDLFEAGLVEISHGEYASATVMPAKKDMYGNWTDRRMCGD</sequence>
<organism evidence="1 2">
    <name type="scientific">Riccia sorocarpa</name>
    <dbReference type="NCBI Taxonomy" id="122646"/>
    <lineage>
        <taxon>Eukaryota</taxon>
        <taxon>Viridiplantae</taxon>
        <taxon>Streptophyta</taxon>
        <taxon>Embryophyta</taxon>
        <taxon>Marchantiophyta</taxon>
        <taxon>Marchantiopsida</taxon>
        <taxon>Marchantiidae</taxon>
        <taxon>Marchantiales</taxon>
        <taxon>Ricciaceae</taxon>
        <taxon>Riccia</taxon>
    </lineage>
</organism>
<dbReference type="Gene3D" id="3.10.10.10">
    <property type="entry name" value="HIV Type 1 Reverse Transcriptase, subunit A, domain 1"/>
    <property type="match status" value="1"/>
</dbReference>
<evidence type="ECO:0000313" key="2">
    <source>
        <dbReference type="Proteomes" id="UP001633002"/>
    </source>
</evidence>
<dbReference type="Proteomes" id="UP001633002">
    <property type="component" value="Unassembled WGS sequence"/>
</dbReference>
<keyword evidence="2" id="KW-1185">Reference proteome</keyword>